<protein>
    <submittedName>
        <fullName evidence="2">19290_t:CDS:1</fullName>
    </submittedName>
</protein>
<feature type="region of interest" description="Disordered" evidence="1">
    <location>
        <begin position="172"/>
        <end position="304"/>
    </location>
</feature>
<gene>
    <name evidence="2" type="ORF">FWILDA_LOCUS8948</name>
</gene>
<dbReference type="AlphaFoldDB" id="A0A9W4SRQ3"/>
<evidence type="ECO:0000313" key="2">
    <source>
        <dbReference type="EMBL" id="CAI2179156.1"/>
    </source>
</evidence>
<feature type="region of interest" description="Disordered" evidence="1">
    <location>
        <begin position="144"/>
        <end position="163"/>
    </location>
</feature>
<dbReference type="OrthoDB" id="10533164at2759"/>
<feature type="compositionally biased region" description="Polar residues" evidence="1">
    <location>
        <begin position="219"/>
        <end position="240"/>
    </location>
</feature>
<evidence type="ECO:0000313" key="3">
    <source>
        <dbReference type="Proteomes" id="UP001153678"/>
    </source>
</evidence>
<sequence length="333" mass="37855">MFEQVKCGKGIIITSIDSVTSLSSEELDDIWALHFMKEAEMVLEDKGWFFFILQRELERTRFSKSLEGYWNNIIKEYKIKQDISEYEAERQHELKNSEISSKEDSSGEDYFLGIGGPGPNEGGSSSRRSIQYQTNSMTDNFHINYTQDNEKDGPSMPTFDHVDNISSFKQNSYNSTINGSEIAPTSEPTFSKEDSSGDFDLGIGGPGPNEGGSSPRRSIQYQTNSMTDNFHMNGKSNYSQDNEEDVPKTDNSLIQLHNVPSDLEEDEQNNRKRKKRTAPTLTRKSNTRNKERVNYYVGSQKKKCQRNKPVSPFILSIPLEYQYDEASASGTNE</sequence>
<organism evidence="2 3">
    <name type="scientific">Funneliformis geosporum</name>
    <dbReference type="NCBI Taxonomy" id="1117311"/>
    <lineage>
        <taxon>Eukaryota</taxon>
        <taxon>Fungi</taxon>
        <taxon>Fungi incertae sedis</taxon>
        <taxon>Mucoromycota</taxon>
        <taxon>Glomeromycotina</taxon>
        <taxon>Glomeromycetes</taxon>
        <taxon>Glomerales</taxon>
        <taxon>Glomeraceae</taxon>
        <taxon>Funneliformis</taxon>
    </lineage>
</organism>
<name>A0A9W4SRQ3_9GLOM</name>
<dbReference type="EMBL" id="CAMKVN010002005">
    <property type="protein sequence ID" value="CAI2179156.1"/>
    <property type="molecule type" value="Genomic_DNA"/>
</dbReference>
<keyword evidence="3" id="KW-1185">Reference proteome</keyword>
<comment type="caution">
    <text evidence="2">The sequence shown here is derived from an EMBL/GenBank/DDBJ whole genome shotgun (WGS) entry which is preliminary data.</text>
</comment>
<proteinExistence type="predicted"/>
<reference evidence="2" key="1">
    <citation type="submission" date="2022-08" db="EMBL/GenBank/DDBJ databases">
        <authorList>
            <person name="Kallberg Y."/>
            <person name="Tangrot J."/>
            <person name="Rosling A."/>
        </authorList>
    </citation>
    <scope>NUCLEOTIDE SEQUENCE</scope>
    <source>
        <strain evidence="2">Wild A</strain>
    </source>
</reference>
<feature type="region of interest" description="Disordered" evidence="1">
    <location>
        <begin position="92"/>
        <end position="128"/>
    </location>
</feature>
<feature type="compositionally biased region" description="Basic and acidic residues" evidence="1">
    <location>
        <begin position="92"/>
        <end position="105"/>
    </location>
</feature>
<dbReference type="Proteomes" id="UP001153678">
    <property type="component" value="Unassembled WGS sequence"/>
</dbReference>
<accession>A0A9W4SRQ3</accession>
<evidence type="ECO:0000256" key="1">
    <source>
        <dbReference type="SAM" id="MobiDB-lite"/>
    </source>
</evidence>